<protein>
    <recommendedName>
        <fullName evidence="1">Putative restriction endonuclease domain-containing protein</fullName>
    </recommendedName>
</protein>
<dbReference type="PANTHER" id="PTHR36558:SF1">
    <property type="entry name" value="RESTRICTION ENDONUCLEASE DOMAIN-CONTAINING PROTEIN-RELATED"/>
    <property type="match status" value="1"/>
</dbReference>
<organism evidence="2 3">
    <name type="scientific">Bernardetia litoralis (strain ATCC 23117 / DSM 6794 / NBRC 15988 / NCIMB 1366 / Fx l1 / Sio-4)</name>
    <name type="common">Flexibacter litoralis</name>
    <dbReference type="NCBI Taxonomy" id="880071"/>
    <lineage>
        <taxon>Bacteria</taxon>
        <taxon>Pseudomonadati</taxon>
        <taxon>Bacteroidota</taxon>
        <taxon>Cytophagia</taxon>
        <taxon>Cytophagales</taxon>
        <taxon>Bernardetiaceae</taxon>
        <taxon>Bernardetia</taxon>
    </lineage>
</organism>
<dbReference type="HOGENOM" id="CLU_076312_6_0_10"/>
<dbReference type="Pfam" id="PF05685">
    <property type="entry name" value="Uma2"/>
    <property type="match status" value="1"/>
</dbReference>
<dbReference type="RefSeq" id="WP_014797854.1">
    <property type="nucleotide sequence ID" value="NC_018018.1"/>
</dbReference>
<dbReference type="STRING" id="880071.Fleli_2021"/>
<keyword evidence="3" id="KW-1185">Reference proteome</keyword>
<dbReference type="InterPro" id="IPR011335">
    <property type="entry name" value="Restrct_endonuc-II-like"/>
</dbReference>
<dbReference type="KEGG" id="fli:Fleli_2021"/>
<sequence length="215" mass="24680">MAITKKEKENISKIRKGKKESSNTDFISEDEYLRREFLAETKSEYHAGKIVAMAGATLTHNLVTSNLIRHLGNCLEDKDCKVLNSDMLVHLPKCEKYVYPDVSIVCEKPEFAEKKKGRSEALTNPQTVIEVLSKGTAEYDMGEKMKCYLKLKSLQQYIIVSSERKLIITYTKDKDGDFKVKTYSENDDILIGECKIPIEKIYIKVSFEMESQEKE</sequence>
<evidence type="ECO:0000259" key="1">
    <source>
        <dbReference type="Pfam" id="PF05685"/>
    </source>
</evidence>
<dbReference type="OrthoDB" id="668969at2"/>
<reference evidence="3" key="1">
    <citation type="submission" date="2012-06" db="EMBL/GenBank/DDBJ databases">
        <title>The complete genome of Flexibacter litoralis DSM 6794.</title>
        <authorList>
            <person name="Lucas S."/>
            <person name="Copeland A."/>
            <person name="Lapidus A."/>
            <person name="Glavina del Rio T."/>
            <person name="Dalin E."/>
            <person name="Tice H."/>
            <person name="Bruce D."/>
            <person name="Goodwin L."/>
            <person name="Pitluck S."/>
            <person name="Peters L."/>
            <person name="Ovchinnikova G."/>
            <person name="Lu M."/>
            <person name="Kyrpides N."/>
            <person name="Mavromatis K."/>
            <person name="Ivanova N."/>
            <person name="Brettin T."/>
            <person name="Detter J.C."/>
            <person name="Han C."/>
            <person name="Larimer F."/>
            <person name="Land M."/>
            <person name="Hauser L."/>
            <person name="Markowitz V."/>
            <person name="Cheng J.-F."/>
            <person name="Hugenholtz P."/>
            <person name="Woyke T."/>
            <person name="Wu D."/>
            <person name="Spring S."/>
            <person name="Lang E."/>
            <person name="Kopitz M."/>
            <person name="Brambilla E."/>
            <person name="Klenk H.-P."/>
            <person name="Eisen J.A."/>
        </authorList>
    </citation>
    <scope>NUCLEOTIDE SEQUENCE [LARGE SCALE GENOMIC DNA]</scope>
    <source>
        <strain evidence="3">ATCC 23117 / DSM 6794 / NBRC 15988 / NCIMB 1366 / Sio-4</strain>
    </source>
</reference>
<dbReference type="PANTHER" id="PTHR36558">
    <property type="entry name" value="GLR1098 PROTEIN"/>
    <property type="match status" value="1"/>
</dbReference>
<evidence type="ECO:0000313" key="2">
    <source>
        <dbReference type="EMBL" id="AFM04405.1"/>
    </source>
</evidence>
<name>I4AKC0_BERLS</name>
<dbReference type="Gene3D" id="3.90.1570.10">
    <property type="entry name" value="tt1808, chain A"/>
    <property type="match status" value="1"/>
</dbReference>
<dbReference type="Proteomes" id="UP000006054">
    <property type="component" value="Chromosome"/>
</dbReference>
<proteinExistence type="predicted"/>
<evidence type="ECO:0000313" key="3">
    <source>
        <dbReference type="Proteomes" id="UP000006054"/>
    </source>
</evidence>
<dbReference type="SUPFAM" id="SSF52980">
    <property type="entry name" value="Restriction endonuclease-like"/>
    <property type="match status" value="1"/>
</dbReference>
<gene>
    <name evidence="2" type="ordered locus">Fleli_2021</name>
</gene>
<feature type="domain" description="Putative restriction endonuclease" evidence="1">
    <location>
        <begin position="30"/>
        <end position="193"/>
    </location>
</feature>
<dbReference type="AlphaFoldDB" id="I4AKC0"/>
<dbReference type="InterPro" id="IPR008538">
    <property type="entry name" value="Uma2"/>
</dbReference>
<dbReference type="EMBL" id="CP003345">
    <property type="protein sequence ID" value="AFM04405.1"/>
    <property type="molecule type" value="Genomic_DNA"/>
</dbReference>
<dbReference type="eggNOG" id="COG4636">
    <property type="taxonomic scope" value="Bacteria"/>
</dbReference>
<dbReference type="CDD" id="cd06260">
    <property type="entry name" value="DUF820-like"/>
    <property type="match status" value="1"/>
</dbReference>
<accession>I4AKC0</accession>
<dbReference type="InterPro" id="IPR012296">
    <property type="entry name" value="Nuclease_put_TT1808"/>
</dbReference>